<dbReference type="PRINTS" id="PR01415">
    <property type="entry name" value="ANKYRIN"/>
</dbReference>
<dbReference type="InterPro" id="IPR002110">
    <property type="entry name" value="Ankyrin_rpt"/>
</dbReference>
<feature type="repeat" description="ANK" evidence="3">
    <location>
        <begin position="536"/>
        <end position="568"/>
    </location>
</feature>
<evidence type="ECO:0000313" key="6">
    <source>
        <dbReference type="Proteomes" id="UP001521184"/>
    </source>
</evidence>
<keyword evidence="6" id="KW-1185">Reference proteome</keyword>
<dbReference type="SUPFAM" id="SSF48403">
    <property type="entry name" value="Ankyrin repeat"/>
    <property type="match status" value="4"/>
</dbReference>
<evidence type="ECO:0000259" key="4">
    <source>
        <dbReference type="Pfam" id="PF14420"/>
    </source>
</evidence>
<accession>A0ABR3TYJ9</accession>
<feature type="repeat" description="ANK" evidence="3">
    <location>
        <begin position="1042"/>
        <end position="1074"/>
    </location>
</feature>
<keyword evidence="2 3" id="KW-0040">ANK repeat</keyword>
<dbReference type="SMART" id="SM00248">
    <property type="entry name" value="ANK"/>
    <property type="match status" value="14"/>
</dbReference>
<dbReference type="Pfam" id="PF12796">
    <property type="entry name" value="Ank_2"/>
    <property type="match status" value="2"/>
</dbReference>
<dbReference type="InterPro" id="IPR036770">
    <property type="entry name" value="Ankyrin_rpt-contain_sf"/>
</dbReference>
<dbReference type="PROSITE" id="PS50297">
    <property type="entry name" value="ANK_REP_REGION"/>
    <property type="match status" value="5"/>
</dbReference>
<dbReference type="Proteomes" id="UP001521184">
    <property type="component" value="Unassembled WGS sequence"/>
</dbReference>
<evidence type="ECO:0000256" key="1">
    <source>
        <dbReference type="ARBA" id="ARBA00022737"/>
    </source>
</evidence>
<organism evidence="5 6">
    <name type="scientific">Diplodia intermedia</name>
    <dbReference type="NCBI Taxonomy" id="856260"/>
    <lineage>
        <taxon>Eukaryota</taxon>
        <taxon>Fungi</taxon>
        <taxon>Dikarya</taxon>
        <taxon>Ascomycota</taxon>
        <taxon>Pezizomycotina</taxon>
        <taxon>Dothideomycetes</taxon>
        <taxon>Dothideomycetes incertae sedis</taxon>
        <taxon>Botryosphaeriales</taxon>
        <taxon>Botryosphaeriaceae</taxon>
        <taxon>Diplodia</taxon>
    </lineage>
</organism>
<comment type="caution">
    <text evidence="5">The sequence shown here is derived from an EMBL/GenBank/DDBJ whole genome shotgun (WGS) entry which is preliminary data.</text>
</comment>
<keyword evidence="1" id="KW-0677">Repeat</keyword>
<dbReference type="InterPro" id="IPR025676">
    <property type="entry name" value="Clr5_dom"/>
</dbReference>
<feature type="repeat" description="ANK" evidence="3">
    <location>
        <begin position="570"/>
        <end position="599"/>
    </location>
</feature>
<dbReference type="PROSITE" id="PS50088">
    <property type="entry name" value="ANK_REPEAT"/>
    <property type="match status" value="5"/>
</dbReference>
<dbReference type="Pfam" id="PF14420">
    <property type="entry name" value="Clr5"/>
    <property type="match status" value="1"/>
</dbReference>
<feature type="domain" description="Clr5" evidence="4">
    <location>
        <begin position="1"/>
        <end position="54"/>
    </location>
</feature>
<name>A0ABR3TYJ9_9PEZI</name>
<protein>
    <recommendedName>
        <fullName evidence="4">Clr5 domain-containing protein</fullName>
    </recommendedName>
</protein>
<reference evidence="5 6" key="1">
    <citation type="journal article" date="2023" name="Plant Dis.">
        <title>First Report of Diplodia intermedia Causing Canker and Dieback Diseases on Apple Trees in Canada.</title>
        <authorList>
            <person name="Ellouze W."/>
            <person name="Ilyukhin E."/>
            <person name="Sulman M."/>
            <person name="Ali S."/>
        </authorList>
    </citation>
    <scope>NUCLEOTIDE SEQUENCE [LARGE SCALE GENOMIC DNA]</scope>
    <source>
        <strain evidence="5 6">M45-28</strain>
    </source>
</reference>
<dbReference type="EMBL" id="JAKEKT020000012">
    <property type="protein sequence ID" value="KAL1647455.1"/>
    <property type="molecule type" value="Genomic_DNA"/>
</dbReference>
<dbReference type="PANTHER" id="PTHR24198:SF165">
    <property type="entry name" value="ANKYRIN REPEAT-CONTAINING PROTEIN-RELATED"/>
    <property type="match status" value="1"/>
</dbReference>
<proteinExistence type="predicted"/>
<evidence type="ECO:0000256" key="2">
    <source>
        <dbReference type="ARBA" id="ARBA00023043"/>
    </source>
</evidence>
<evidence type="ECO:0000256" key="3">
    <source>
        <dbReference type="PROSITE-ProRule" id="PRU00023"/>
    </source>
</evidence>
<feature type="repeat" description="ANK" evidence="3">
    <location>
        <begin position="503"/>
        <end position="535"/>
    </location>
</feature>
<sequence>MPDRWESQKDNIRRLYVDDGLTCKQLVVEMKRLYGFEANETEYQRRVRKWGLRKGLKQEEWNFVGRRFAKRKAEEGKDSELIVNGNVFPQHKITKALGRYYFETTYEHFQRGMAVRRSQTPEGLFITTPPRQRSLTPVNRSATISVDNLPYFDFLQVLERHGPLFEQLANSLSSASHDTAGPASMVPNRFKTALSLKNSRLAPLAKMGLNSSCLIRTFKNVKPENQQMFMTTVLAISNHQWRDEYWGSLYGHSIMTGFDFHSGKVQVLGLFREKDPVVESLVERLFEVAIRENQVNLVQLLLKHTQVGPNDSLWYARPLDVASGFDSAAMTFALLDAGADPAQLESGMEFWVHNICRKLSRNEFQSVLDRGFLDDPGAIHGILRTGHRKLIASFLERAILKYPLPETIFGLTLHWAIECNNQEVFEKVMKSGPGFTQKTVFDAIDNNAYHYISMALKRGIHLDFTKESGMDALCGAVRSDKIQAMRILLGFGLDSNIAISFRKHTSLLQEAVKSGSGDMVKLLLKKGANINVWDADGLTPLGYAIRAGKRDIATYLVNWGADIERPSGRLVQTPLQTATMMGDSHIVKLLLDRGADVNACIPSESLRTAGFDLDSMIGKTALIIAIEFYGFHDDLNLVRLLINADADVNAMRGTELSPLSMALQRENDSVVQLLLEAGASPIDVRALGRATMQGHIEFIHIAISAGLDVNATDGCSKTALETMFVDDRTHYFSDRNINTLEYLLDRGADPRRLRLPMSFQRSYPSIARRLSENGAHRCGSVELDEAFEERDSLRVERILKNLRVMQPPPVNIDDPCFGHRYLNEAVKPDNSDINMVRALANGGIDLSPPCVVAAVLVACLFNNLEMVKCLVEASAPVNKNERWLPSCLPDFEISGHFYCISPLEAAVVAGAEDVVRFLLHFPRAKVDNLSSQERERITSNESIYWQLRGGPSILRLLHEAGIDIYGSTSDQHNRTALQDAAFLGDSKLVECLIQLQADVNEPPYNHRGMSALQASAIKGHIEVSCMLLGAGADVNAAGAEQDGRTALEGAAEWGRLDTVKLLLQHGADITSLGFGERQFATAIKLARGRGLNAVARLIESHRGNQG</sequence>
<dbReference type="PANTHER" id="PTHR24198">
    <property type="entry name" value="ANKYRIN REPEAT AND PROTEIN KINASE DOMAIN-CONTAINING PROTEIN"/>
    <property type="match status" value="1"/>
</dbReference>
<feature type="repeat" description="ANK" evidence="3">
    <location>
        <begin position="1007"/>
        <end position="1039"/>
    </location>
</feature>
<dbReference type="Pfam" id="PF00023">
    <property type="entry name" value="Ank"/>
    <property type="match status" value="1"/>
</dbReference>
<gene>
    <name evidence="5" type="ORF">SLS58_002785</name>
</gene>
<evidence type="ECO:0000313" key="5">
    <source>
        <dbReference type="EMBL" id="KAL1647455.1"/>
    </source>
</evidence>
<dbReference type="Gene3D" id="1.25.40.20">
    <property type="entry name" value="Ankyrin repeat-containing domain"/>
    <property type="match status" value="3"/>
</dbReference>